<dbReference type="Pfam" id="PF00732">
    <property type="entry name" value="GMC_oxred_N"/>
    <property type="match status" value="1"/>
</dbReference>
<evidence type="ECO:0000313" key="5">
    <source>
        <dbReference type="EMBL" id="KAH7136322.1"/>
    </source>
</evidence>
<dbReference type="PROSITE" id="PS00624">
    <property type="entry name" value="GMC_OXRED_2"/>
    <property type="match status" value="1"/>
</dbReference>
<evidence type="ECO:0000256" key="3">
    <source>
        <dbReference type="PIRSR" id="PIRSR000137-2"/>
    </source>
</evidence>
<name>A0A9P9IWK7_9HYPO</name>
<dbReference type="PANTHER" id="PTHR11552">
    <property type="entry name" value="GLUCOSE-METHANOL-CHOLINE GMC OXIDOREDUCTASE"/>
    <property type="match status" value="1"/>
</dbReference>
<keyword evidence="3" id="KW-0274">FAD</keyword>
<feature type="active site" description="Proton donor" evidence="2">
    <location>
        <position position="505"/>
    </location>
</feature>
<dbReference type="GO" id="GO:0050660">
    <property type="term" value="F:flavin adenine dinucleotide binding"/>
    <property type="evidence" value="ECO:0007669"/>
    <property type="project" value="InterPro"/>
</dbReference>
<feature type="active site" description="Proton acceptor" evidence="2">
    <location>
        <position position="548"/>
    </location>
</feature>
<dbReference type="Gene3D" id="3.30.560.10">
    <property type="entry name" value="Glucose Oxidase, domain 3"/>
    <property type="match status" value="1"/>
</dbReference>
<proteinExistence type="inferred from homology"/>
<reference evidence="5" key="1">
    <citation type="journal article" date="2021" name="Nat. Commun.">
        <title>Genetic determinants of endophytism in the Arabidopsis root mycobiome.</title>
        <authorList>
            <person name="Mesny F."/>
            <person name="Miyauchi S."/>
            <person name="Thiergart T."/>
            <person name="Pickel B."/>
            <person name="Atanasova L."/>
            <person name="Karlsson M."/>
            <person name="Huettel B."/>
            <person name="Barry K.W."/>
            <person name="Haridas S."/>
            <person name="Chen C."/>
            <person name="Bauer D."/>
            <person name="Andreopoulos W."/>
            <person name="Pangilinan J."/>
            <person name="LaButti K."/>
            <person name="Riley R."/>
            <person name="Lipzen A."/>
            <person name="Clum A."/>
            <person name="Drula E."/>
            <person name="Henrissat B."/>
            <person name="Kohler A."/>
            <person name="Grigoriev I.V."/>
            <person name="Martin F.M."/>
            <person name="Hacquard S."/>
        </authorList>
    </citation>
    <scope>NUCLEOTIDE SEQUENCE</scope>
    <source>
        <strain evidence="5">MPI-CAGE-AT-0147</strain>
    </source>
</reference>
<comment type="similarity">
    <text evidence="1">Belongs to the GMC oxidoreductase family.</text>
</comment>
<dbReference type="Gene3D" id="3.50.50.60">
    <property type="entry name" value="FAD/NAD(P)-binding domain"/>
    <property type="match status" value="1"/>
</dbReference>
<feature type="binding site" evidence="3">
    <location>
        <position position="235"/>
    </location>
    <ligand>
        <name>FAD</name>
        <dbReference type="ChEBI" id="CHEBI:57692"/>
    </ligand>
</feature>
<dbReference type="Proteomes" id="UP000738349">
    <property type="component" value="Unassembled WGS sequence"/>
</dbReference>
<evidence type="ECO:0000313" key="6">
    <source>
        <dbReference type="Proteomes" id="UP000738349"/>
    </source>
</evidence>
<feature type="domain" description="Glucose-methanol-choline oxidoreductase N-terminal" evidence="4">
    <location>
        <begin position="267"/>
        <end position="281"/>
    </location>
</feature>
<dbReference type="Pfam" id="PF05199">
    <property type="entry name" value="GMC_oxred_C"/>
    <property type="match status" value="1"/>
</dbReference>
<dbReference type="PANTHER" id="PTHR11552:SF134">
    <property type="entry name" value="GLUCOSE-METHANOL-CHOLINE OXIDOREDUCTASE N-TERMINAL DOMAIN-CONTAINING PROTEIN"/>
    <property type="match status" value="1"/>
</dbReference>
<dbReference type="InterPro" id="IPR007867">
    <property type="entry name" value="GMC_OxRtase_C"/>
</dbReference>
<dbReference type="EMBL" id="JAGMUV010000013">
    <property type="protein sequence ID" value="KAH7136322.1"/>
    <property type="molecule type" value="Genomic_DNA"/>
</dbReference>
<accession>A0A9P9IWK7</accession>
<organism evidence="5 6">
    <name type="scientific">Dactylonectria macrodidyma</name>
    <dbReference type="NCBI Taxonomy" id="307937"/>
    <lineage>
        <taxon>Eukaryota</taxon>
        <taxon>Fungi</taxon>
        <taxon>Dikarya</taxon>
        <taxon>Ascomycota</taxon>
        <taxon>Pezizomycotina</taxon>
        <taxon>Sordariomycetes</taxon>
        <taxon>Hypocreomycetidae</taxon>
        <taxon>Hypocreales</taxon>
        <taxon>Nectriaceae</taxon>
        <taxon>Dactylonectria</taxon>
    </lineage>
</organism>
<sequence>MANQDTQYDFIVVGAGPAGSCIARGLALSEARPTVLLLEAGGDNSDPNLRVIGNEFVQFLNPDQTYPYESAPQEHLANRRIGLTRGKGLGGSSAVNFTAWTIGPRDDWKTMAEITDDPAWDWDNALRRWRKLETYHDKTPEVPAGVKRYLDPKPEAHGYEGPLHIGFQPKWDSYTTLSMDAWDANGYAINPDMGSGEFLGISVVPQTMNRGTRTTAADLLAAAPANLHIKTQSPVRRVEFDGKTAVGVSLIDGTVFKARKEVILSAGSLDTPKILMHSGIGPSDQLTAVGISPLVENANVGQNFKDHYHIALKYGRSEDADTISPFFRDKARQAAAMREWQLFRTGDYVTNGTSMTMGFFKSDAVLGSDEFAGLPVEERERLSQPTIPTYEMAALGITPEYYVAPETSPPILSILVFVHNSQGLGTVKLASADPTVPLDFAPSFIDHPYDRRVIIESTREVLKVTSSAAFTKDAHPTQSQFDVPASDSDDDILDFWRRTCTSTWHMSSTCKLGREAKDSVVDSRFRVFGVNGLRVADMSVMPITPSCHVQSTAYQIGMIAAEKLQAEYSLNGQHRL</sequence>
<dbReference type="InterPro" id="IPR000172">
    <property type="entry name" value="GMC_OxRdtase_N"/>
</dbReference>
<dbReference type="GO" id="GO:0016614">
    <property type="term" value="F:oxidoreductase activity, acting on CH-OH group of donors"/>
    <property type="evidence" value="ECO:0007669"/>
    <property type="project" value="InterPro"/>
</dbReference>
<evidence type="ECO:0000256" key="1">
    <source>
        <dbReference type="ARBA" id="ARBA00010790"/>
    </source>
</evidence>
<gene>
    <name evidence="5" type="ORF">EDB81DRAFT_858420</name>
</gene>
<dbReference type="PIRSF" id="PIRSF000137">
    <property type="entry name" value="Alcohol_oxidase"/>
    <property type="match status" value="1"/>
</dbReference>
<evidence type="ECO:0000259" key="4">
    <source>
        <dbReference type="PROSITE" id="PS00624"/>
    </source>
</evidence>
<dbReference type="SUPFAM" id="SSF54373">
    <property type="entry name" value="FAD-linked reductases, C-terminal domain"/>
    <property type="match status" value="1"/>
</dbReference>
<protein>
    <recommendedName>
        <fullName evidence="4">Glucose-methanol-choline oxidoreductase N-terminal domain-containing protein</fullName>
    </recommendedName>
</protein>
<comment type="cofactor">
    <cofactor evidence="3">
        <name>FAD</name>
        <dbReference type="ChEBI" id="CHEBI:57692"/>
    </cofactor>
</comment>
<dbReference type="OrthoDB" id="269227at2759"/>
<dbReference type="InterPro" id="IPR012132">
    <property type="entry name" value="GMC_OxRdtase"/>
</dbReference>
<keyword evidence="3" id="KW-0285">Flavoprotein</keyword>
<comment type="caution">
    <text evidence="5">The sequence shown here is derived from an EMBL/GenBank/DDBJ whole genome shotgun (WGS) entry which is preliminary data.</text>
</comment>
<evidence type="ECO:0000256" key="2">
    <source>
        <dbReference type="PIRSR" id="PIRSR000137-1"/>
    </source>
</evidence>
<dbReference type="AlphaFoldDB" id="A0A9P9IWK7"/>
<dbReference type="InterPro" id="IPR036188">
    <property type="entry name" value="FAD/NAD-bd_sf"/>
</dbReference>
<dbReference type="SUPFAM" id="SSF51905">
    <property type="entry name" value="FAD/NAD(P)-binding domain"/>
    <property type="match status" value="1"/>
</dbReference>
<feature type="binding site" evidence="3">
    <location>
        <begin position="504"/>
        <end position="505"/>
    </location>
    <ligand>
        <name>FAD</name>
        <dbReference type="ChEBI" id="CHEBI:57692"/>
    </ligand>
</feature>
<keyword evidence="6" id="KW-1185">Reference proteome</keyword>